<dbReference type="InterPro" id="IPR045058">
    <property type="entry name" value="GIMA/IAN/Toc"/>
</dbReference>
<evidence type="ECO:0000256" key="3">
    <source>
        <dbReference type="ARBA" id="ARBA00023134"/>
    </source>
</evidence>
<protein>
    <submittedName>
        <fullName evidence="6">GIMA4 GTPase</fullName>
    </submittedName>
</protein>
<evidence type="ECO:0000256" key="1">
    <source>
        <dbReference type="ARBA" id="ARBA00008535"/>
    </source>
</evidence>
<sequence>MRPCWTSGHDPAVGRAPPGGLEVRTRTRSRQSSTEFKSKGSSKSVTSKYSKKKTNVDGTNVAVIDTPGLFDTELHDSVKQEIVKCVQQSSPGPHAFLMVIQARRFTEEENNTVLFTNVENLEEDIKEFVKSSEKGLRDLIEKCGHRYHAINNKAINSHEQVKKVLMKIKEMVKKNNGTYYTHNLYQEAERLIKQKEMEIKREAEEQNKKEEEALKKREQKLQQFEQTMKEKEEELNKEINKIKDKNQKELKRIQNENRN</sequence>
<feature type="compositionally biased region" description="Basic and acidic residues" evidence="4">
    <location>
        <begin position="227"/>
        <end position="259"/>
    </location>
</feature>
<keyword evidence="2" id="KW-0547">Nucleotide-binding</keyword>
<dbReference type="InterPro" id="IPR006703">
    <property type="entry name" value="G_AIG1"/>
</dbReference>
<gene>
    <name evidence="6" type="primary">Gimap4_0</name>
    <name evidence="6" type="ORF">GTO96_0021755</name>
</gene>
<evidence type="ECO:0000259" key="5">
    <source>
        <dbReference type="Pfam" id="PF04548"/>
    </source>
</evidence>
<feature type="region of interest" description="Disordered" evidence="4">
    <location>
        <begin position="1"/>
        <end position="52"/>
    </location>
</feature>
<comment type="caution">
    <text evidence="6">The sequence shown here is derived from an EMBL/GenBank/DDBJ whole genome shotgun (WGS) entry which is preliminary data.</text>
</comment>
<dbReference type="EMBL" id="JAATIS010005064">
    <property type="protein sequence ID" value="KAG2460211.1"/>
    <property type="molecule type" value="Genomic_DNA"/>
</dbReference>
<keyword evidence="3" id="KW-0342">GTP-binding</keyword>
<name>A0A8X8BLR7_POLSE</name>
<organism evidence="6 7">
    <name type="scientific">Polypterus senegalus</name>
    <name type="common">Senegal bichir</name>
    <dbReference type="NCBI Taxonomy" id="55291"/>
    <lineage>
        <taxon>Eukaryota</taxon>
        <taxon>Metazoa</taxon>
        <taxon>Chordata</taxon>
        <taxon>Craniata</taxon>
        <taxon>Vertebrata</taxon>
        <taxon>Euteleostomi</taxon>
        <taxon>Actinopterygii</taxon>
        <taxon>Polypteriformes</taxon>
        <taxon>Polypteridae</taxon>
        <taxon>Polypterus</taxon>
    </lineage>
</organism>
<proteinExistence type="inferred from homology"/>
<dbReference type="PANTHER" id="PTHR10903">
    <property type="entry name" value="GTPASE, IMAP FAMILY MEMBER-RELATED"/>
    <property type="match status" value="1"/>
</dbReference>
<dbReference type="PANTHER" id="PTHR10903:SF170">
    <property type="entry name" value="GTPASE IMAP FAMILY MEMBER 7"/>
    <property type="match status" value="1"/>
</dbReference>
<feature type="non-terminal residue" evidence="6">
    <location>
        <position position="259"/>
    </location>
</feature>
<reference evidence="6 7" key="1">
    <citation type="journal article" date="2021" name="Cell">
        <title>Tracing the genetic footprints of vertebrate landing in non-teleost ray-finned fishes.</title>
        <authorList>
            <person name="Bi X."/>
            <person name="Wang K."/>
            <person name="Yang L."/>
            <person name="Pan H."/>
            <person name="Jiang H."/>
            <person name="Wei Q."/>
            <person name="Fang M."/>
            <person name="Yu H."/>
            <person name="Zhu C."/>
            <person name="Cai Y."/>
            <person name="He Y."/>
            <person name="Gan X."/>
            <person name="Zeng H."/>
            <person name="Yu D."/>
            <person name="Zhu Y."/>
            <person name="Jiang H."/>
            <person name="Qiu Q."/>
            <person name="Yang H."/>
            <person name="Zhang Y.E."/>
            <person name="Wang W."/>
            <person name="Zhu M."/>
            <person name="He S."/>
            <person name="Zhang G."/>
        </authorList>
    </citation>
    <scope>NUCLEOTIDE SEQUENCE [LARGE SCALE GENOMIC DNA]</scope>
    <source>
        <strain evidence="6">Bchr_013</strain>
    </source>
</reference>
<evidence type="ECO:0000313" key="7">
    <source>
        <dbReference type="Proteomes" id="UP000886611"/>
    </source>
</evidence>
<dbReference type="InterPro" id="IPR027417">
    <property type="entry name" value="P-loop_NTPase"/>
</dbReference>
<evidence type="ECO:0000256" key="2">
    <source>
        <dbReference type="ARBA" id="ARBA00022741"/>
    </source>
</evidence>
<dbReference type="Pfam" id="PF04548">
    <property type="entry name" value="AIG1"/>
    <property type="match status" value="1"/>
</dbReference>
<accession>A0A8X8BLR7</accession>
<dbReference type="Gene3D" id="3.40.50.300">
    <property type="entry name" value="P-loop containing nucleotide triphosphate hydrolases"/>
    <property type="match status" value="1"/>
</dbReference>
<feature type="region of interest" description="Disordered" evidence="4">
    <location>
        <begin position="202"/>
        <end position="259"/>
    </location>
</feature>
<evidence type="ECO:0000313" key="6">
    <source>
        <dbReference type="EMBL" id="KAG2460211.1"/>
    </source>
</evidence>
<feature type="compositionally biased region" description="Basic and acidic residues" evidence="4">
    <location>
        <begin position="202"/>
        <end position="220"/>
    </location>
</feature>
<keyword evidence="7" id="KW-1185">Reference proteome</keyword>
<evidence type="ECO:0000256" key="4">
    <source>
        <dbReference type="SAM" id="MobiDB-lite"/>
    </source>
</evidence>
<feature type="compositionally biased region" description="Low complexity" evidence="4">
    <location>
        <begin position="30"/>
        <end position="48"/>
    </location>
</feature>
<dbReference type="Proteomes" id="UP000886611">
    <property type="component" value="Unassembled WGS sequence"/>
</dbReference>
<dbReference type="SUPFAM" id="SSF52540">
    <property type="entry name" value="P-loop containing nucleoside triphosphate hydrolases"/>
    <property type="match status" value="1"/>
</dbReference>
<feature type="non-terminal residue" evidence="6">
    <location>
        <position position="1"/>
    </location>
</feature>
<dbReference type="GO" id="GO:0005525">
    <property type="term" value="F:GTP binding"/>
    <property type="evidence" value="ECO:0007669"/>
    <property type="project" value="UniProtKB-KW"/>
</dbReference>
<dbReference type="AlphaFoldDB" id="A0A8X8BLR7"/>
<comment type="similarity">
    <text evidence="1">Belongs to the TRAFAC class TrmE-Era-EngA-EngB-Septin-like GTPase superfamily. AIG1/Toc34/Toc159-like paraseptin GTPase family. IAN subfamily.</text>
</comment>
<feature type="domain" description="AIG1-type G" evidence="5">
    <location>
        <begin position="34"/>
        <end position="193"/>
    </location>
</feature>